<evidence type="ECO:0000256" key="2">
    <source>
        <dbReference type="SAM" id="Phobius"/>
    </source>
</evidence>
<organism evidence="4 5">
    <name type="scientific">Litorihabitans aurantiacus</name>
    <dbReference type="NCBI Taxonomy" id="1930061"/>
    <lineage>
        <taxon>Bacteria</taxon>
        <taxon>Bacillati</taxon>
        <taxon>Actinomycetota</taxon>
        <taxon>Actinomycetes</taxon>
        <taxon>Micrococcales</taxon>
        <taxon>Beutenbergiaceae</taxon>
        <taxon>Litorihabitans</taxon>
    </lineage>
</organism>
<evidence type="ECO:0000313" key="4">
    <source>
        <dbReference type="EMBL" id="GMA33448.1"/>
    </source>
</evidence>
<dbReference type="InterPro" id="IPR013783">
    <property type="entry name" value="Ig-like_fold"/>
</dbReference>
<dbReference type="RefSeq" id="WP_284252296.1">
    <property type="nucleotide sequence ID" value="NZ_BSUM01000001.1"/>
</dbReference>
<dbReference type="AlphaFoldDB" id="A0AA37XGU9"/>
<accession>A0AA37XGU9</accession>
<feature type="compositionally biased region" description="Pro residues" evidence="1">
    <location>
        <begin position="110"/>
        <end position="122"/>
    </location>
</feature>
<evidence type="ECO:0000313" key="5">
    <source>
        <dbReference type="Proteomes" id="UP001157161"/>
    </source>
</evidence>
<dbReference type="InterPro" id="IPR047589">
    <property type="entry name" value="DUF11_rpt"/>
</dbReference>
<reference evidence="4" key="1">
    <citation type="journal article" date="2014" name="Int. J. Syst. Evol. Microbiol.">
        <title>Complete genome sequence of Corynebacterium casei LMG S-19264T (=DSM 44701T), isolated from a smear-ripened cheese.</title>
        <authorList>
            <consortium name="US DOE Joint Genome Institute (JGI-PGF)"/>
            <person name="Walter F."/>
            <person name="Albersmeier A."/>
            <person name="Kalinowski J."/>
            <person name="Ruckert C."/>
        </authorList>
    </citation>
    <scope>NUCLEOTIDE SEQUENCE</scope>
    <source>
        <strain evidence="4">NBRC 112290</strain>
    </source>
</reference>
<sequence>MPPSDVDIPGERTPGLSVVKSASLAEGEEYLAGTEVTYTFVVTNTGNVTITDAAPVETAFSGTGELGPITPVSVATLAPGEQAVFTAVYTVTQADVDAGEITNAGTAEGTPPPGTELPPVPPSEVTIPGDRSPALEILKSSDVELLTVAGQEITYSFAVTNTGTVTITDAAPVEVDFSGTGELGEITPASATLVPGQTVTFTASYTATQADVDAGVLTNTATATGTPPEGTELPPVPPSDVDIPGERAPSLEVVKSASLTGEEDFVAGAEVTYTFVVTNTGNVTITDAAPVETAFSGTGELGDLTPEAATLLPGEQAIFTALYTVTQADVDAGEVTNAASADGTPPPGTELPPVPPSEVTIPGAPAPALEVVKTSDTALLTTAGQEVTYTFVVTNTGNVTITDAAPVETAFSGTGELGEITPAAATLIPGQSATFTATYTATQADVDASGLTNAATATGTPPPGTELPPVPSSEVTIPAGWTLGLEVVKSSDTTTVTRAGQVVTYTFVVTNTGNVSLTDVAPVETAFSGSGDLGPLSPAPVTLAPGESATFTAAYTVTREDLRTRQLTNTAAATGTTPGNNALPAEPSSVSIPVVPPTGPSLPVTGASAAGLGVAALVLLGAGAVLMTTRRRRAE</sequence>
<dbReference type="PANTHER" id="PTHR34819">
    <property type="entry name" value="LARGE CYSTEINE-RICH PERIPLASMIC PROTEIN OMCB"/>
    <property type="match status" value="1"/>
</dbReference>
<feature type="domain" description="DUF7507" evidence="3">
    <location>
        <begin position="366"/>
        <end position="466"/>
    </location>
</feature>
<keyword evidence="2" id="KW-0472">Membrane</keyword>
<dbReference type="InterPro" id="IPR055354">
    <property type="entry name" value="DUF7507"/>
</dbReference>
<protein>
    <recommendedName>
        <fullName evidence="3">DUF7507 domain-containing protein</fullName>
    </recommendedName>
</protein>
<evidence type="ECO:0000259" key="3">
    <source>
        <dbReference type="Pfam" id="PF24346"/>
    </source>
</evidence>
<feature type="domain" description="DUF7507" evidence="3">
    <location>
        <begin position="13"/>
        <end position="116"/>
    </location>
</feature>
<feature type="region of interest" description="Disordered" evidence="1">
    <location>
        <begin position="452"/>
        <end position="471"/>
    </location>
</feature>
<dbReference type="NCBIfam" id="TIGR01451">
    <property type="entry name" value="B_ant_repeat"/>
    <property type="match status" value="3"/>
</dbReference>
<feature type="transmembrane region" description="Helical" evidence="2">
    <location>
        <begin position="606"/>
        <end position="627"/>
    </location>
</feature>
<keyword evidence="2" id="KW-1133">Transmembrane helix</keyword>
<keyword evidence="2" id="KW-0812">Transmembrane</keyword>
<feature type="domain" description="DUF7507" evidence="3">
    <location>
        <begin position="248"/>
        <end position="350"/>
    </location>
</feature>
<dbReference type="EMBL" id="BSUM01000001">
    <property type="protein sequence ID" value="GMA33448.1"/>
    <property type="molecule type" value="Genomic_DNA"/>
</dbReference>
<proteinExistence type="predicted"/>
<dbReference type="GO" id="GO:0005975">
    <property type="term" value="P:carbohydrate metabolic process"/>
    <property type="evidence" value="ECO:0007669"/>
    <property type="project" value="UniProtKB-ARBA"/>
</dbReference>
<comment type="caution">
    <text evidence="4">The sequence shown here is derived from an EMBL/GenBank/DDBJ whole genome shotgun (WGS) entry which is preliminary data.</text>
</comment>
<dbReference type="Proteomes" id="UP001157161">
    <property type="component" value="Unassembled WGS sequence"/>
</dbReference>
<feature type="compositionally biased region" description="Pro residues" evidence="1">
    <location>
        <begin position="460"/>
        <end position="471"/>
    </location>
</feature>
<evidence type="ECO:0000256" key="1">
    <source>
        <dbReference type="SAM" id="MobiDB-lite"/>
    </source>
</evidence>
<gene>
    <name evidence="4" type="ORF">GCM10025875_34400</name>
</gene>
<keyword evidence="5" id="KW-1185">Reference proteome</keyword>
<feature type="region of interest" description="Disordered" evidence="1">
    <location>
        <begin position="102"/>
        <end position="122"/>
    </location>
</feature>
<dbReference type="InterPro" id="IPR051172">
    <property type="entry name" value="Chlamydia_OmcB"/>
</dbReference>
<feature type="domain" description="DUF7507" evidence="3">
    <location>
        <begin position="485"/>
        <end position="582"/>
    </location>
</feature>
<name>A0AA37XGU9_9MICO</name>
<dbReference type="Pfam" id="PF24346">
    <property type="entry name" value="DUF7507"/>
    <property type="match status" value="5"/>
</dbReference>
<dbReference type="Gene3D" id="2.60.40.10">
    <property type="entry name" value="Immunoglobulins"/>
    <property type="match status" value="5"/>
</dbReference>
<dbReference type="PANTHER" id="PTHR34819:SF3">
    <property type="entry name" value="CELL SURFACE PROTEIN"/>
    <property type="match status" value="1"/>
</dbReference>
<feature type="domain" description="DUF7507" evidence="3">
    <location>
        <begin position="132"/>
        <end position="232"/>
    </location>
</feature>
<reference evidence="4" key="2">
    <citation type="submission" date="2023-02" db="EMBL/GenBank/DDBJ databases">
        <authorList>
            <person name="Sun Q."/>
            <person name="Mori K."/>
        </authorList>
    </citation>
    <scope>NUCLEOTIDE SEQUENCE</scope>
    <source>
        <strain evidence="4">NBRC 112290</strain>
    </source>
</reference>